<dbReference type="KEGG" id="pns:A9D12_11325"/>
<feature type="transmembrane region" description="Helical" evidence="1">
    <location>
        <begin position="134"/>
        <end position="151"/>
    </location>
</feature>
<keyword evidence="3" id="KW-1185">Reference proteome</keyword>
<feature type="transmembrane region" description="Helical" evidence="1">
    <location>
        <begin position="326"/>
        <end position="345"/>
    </location>
</feature>
<feature type="transmembrane region" description="Helical" evidence="1">
    <location>
        <begin position="209"/>
        <end position="226"/>
    </location>
</feature>
<feature type="transmembrane region" description="Helical" evidence="1">
    <location>
        <begin position="352"/>
        <end position="373"/>
    </location>
</feature>
<evidence type="ECO:0000313" key="2">
    <source>
        <dbReference type="EMBL" id="ANK13431.1"/>
    </source>
</evidence>
<proteinExistence type="predicted"/>
<accession>A0A192D5Y0</accession>
<protein>
    <recommendedName>
        <fullName evidence="4">Glycosyltransferase RgtA/B/C/D-like domain-containing protein</fullName>
    </recommendedName>
</protein>
<keyword evidence="1" id="KW-0812">Transmembrane</keyword>
<evidence type="ECO:0008006" key="4">
    <source>
        <dbReference type="Google" id="ProtNLM"/>
    </source>
</evidence>
<evidence type="ECO:0000313" key="3">
    <source>
        <dbReference type="Proteomes" id="UP000078263"/>
    </source>
</evidence>
<feature type="transmembrane region" description="Helical" evidence="1">
    <location>
        <begin position="302"/>
        <end position="320"/>
    </location>
</feature>
<keyword evidence="1" id="KW-0472">Membrane</keyword>
<dbReference type="STRING" id="1112.A9D12_11325"/>
<organism evidence="2 3">
    <name type="scientific">Erythrobacter neustonensis</name>
    <dbReference type="NCBI Taxonomy" id="1112"/>
    <lineage>
        <taxon>Bacteria</taxon>
        <taxon>Pseudomonadati</taxon>
        <taxon>Pseudomonadota</taxon>
        <taxon>Alphaproteobacteria</taxon>
        <taxon>Sphingomonadales</taxon>
        <taxon>Erythrobacteraceae</taxon>
        <taxon>Erythrobacter/Porphyrobacter group</taxon>
        <taxon>Erythrobacter</taxon>
    </lineage>
</organism>
<gene>
    <name evidence="2" type="ORF">A9D12_11325</name>
</gene>
<feature type="transmembrane region" description="Helical" evidence="1">
    <location>
        <begin position="106"/>
        <end position="128"/>
    </location>
</feature>
<dbReference type="OrthoDB" id="7463529at2"/>
<dbReference type="AlphaFoldDB" id="A0A192D5Y0"/>
<name>A0A192D5Y0_9SPHN</name>
<evidence type="ECO:0000256" key="1">
    <source>
        <dbReference type="SAM" id="Phobius"/>
    </source>
</evidence>
<reference evidence="2 3" key="1">
    <citation type="submission" date="2016-05" db="EMBL/GenBank/DDBJ databases">
        <title>Compelete Genome Sequence of Bacteriochlorophyll-Synthesizing Bacterium Porphyrobacter neustonensis DSM 9434.</title>
        <authorList>
            <person name="Shi X.-L."/>
            <person name="Wu Y.-H."/>
            <person name="Cheng H."/>
            <person name="Xu L."/>
            <person name="Zhang X.-Q."/>
            <person name="Wang C.-S."/>
            <person name="Xu X.-W."/>
        </authorList>
    </citation>
    <scope>NUCLEOTIDE SEQUENCE [LARGE SCALE GENOMIC DNA]</scope>
    <source>
        <strain evidence="2 3">DSM 9434</strain>
    </source>
</reference>
<feature type="transmembrane region" description="Helical" evidence="1">
    <location>
        <begin position="75"/>
        <end position="99"/>
    </location>
</feature>
<dbReference type="EMBL" id="CP016033">
    <property type="protein sequence ID" value="ANK13431.1"/>
    <property type="molecule type" value="Genomic_DNA"/>
</dbReference>
<keyword evidence="1" id="KW-1133">Transmembrane helix</keyword>
<feature type="transmembrane region" description="Helical" evidence="1">
    <location>
        <begin position="268"/>
        <end position="290"/>
    </location>
</feature>
<dbReference type="Proteomes" id="UP000078263">
    <property type="component" value="Chromosome"/>
</dbReference>
<sequence>MRRPAAFAGFAALSLILTGIAGRILSYPLNRDENLFIAAASQLGSGDLYRDLGYNHLPNFAYLLGGFYRLTNAQYLLLSGRLLMFVGWIAALCAIWLLVRKARQGIELFFASSALLVGNVFLLGPSGMLVSNNFIPIPCILFAFFLLWRALEHGPPRSIDAFVAGVLVSLTIGLKANYIILAPFFALATVIAPRALSIGQRLLRGSLPLAIGGLVGGLPVLIHMALDPQGFIAHTLRYFTELQPAFWRSVDGPKTVSIADKILLAEEVWMSGVVLMAAATSAVLCGIVILRSGARGLLDWRVLILSGLLACSVLVAFVPTPSFPQYFVPPVPFLILLMIVLASMVEGGSRAFVQVLMIVFALLGLVTGASRVLPGLLAFRDPGSWQSLEIHREIREMGRAAGLAKGARIAALTPVPALEGGYAIYPEFAAGQFVYRVAPYIAPADRRFYRTTSPAGLFEFLDANPPAGILVNPAEPIETRLAEYARARGFVRLDNLNRYGSFDLYIPSSGNAASPPSARR</sequence>